<evidence type="ECO:0000313" key="1">
    <source>
        <dbReference type="EMBL" id="MCU7550250.1"/>
    </source>
</evidence>
<sequence>MKTSLFFNNTLSLMHPLTLIADSGSTKAEWCLIQPGRKKNIVTQGLSPYFLNTEEIVEVLRNELAPKLKNIVVEEIFFYGTGCASPINAKSMKTALQKVFPEADVEVQTDLMAAARASCGTEKGLACILGTGSNSCYYNGKKIVNNSPGLGYVLGDEGSGAYLGKKVLQYYLYDTFDEDLRARFDAQYVTNHVEILENVYKKPFPNRYLAGFALFLAENRGHYMVENILEDGLNDFFFQHLLRYREVWKYPLNFVGSVAYGFKDVLQDLCSSYEFEMGTVLKNPMEGLVKYHVGNLKKERG</sequence>
<comment type="caution">
    <text evidence="1">The sequence shown here is derived from an EMBL/GenBank/DDBJ whole genome shotgun (WGS) entry which is preliminary data.</text>
</comment>
<name>A0A9X3B870_9BACT</name>
<dbReference type="Gene3D" id="1.10.720.160">
    <property type="match status" value="1"/>
</dbReference>
<proteinExistence type="predicted"/>
<dbReference type="SUPFAM" id="SSF53067">
    <property type="entry name" value="Actin-like ATPase domain"/>
    <property type="match status" value="2"/>
</dbReference>
<dbReference type="GO" id="GO:0016301">
    <property type="term" value="F:kinase activity"/>
    <property type="evidence" value="ECO:0007669"/>
    <property type="project" value="UniProtKB-KW"/>
</dbReference>
<dbReference type="EMBL" id="JAOTIF010000011">
    <property type="protein sequence ID" value="MCU7550250.1"/>
    <property type="molecule type" value="Genomic_DNA"/>
</dbReference>
<dbReference type="InterPro" id="IPR043129">
    <property type="entry name" value="ATPase_NBD"/>
</dbReference>
<dbReference type="AlphaFoldDB" id="A0A9X3B870"/>
<evidence type="ECO:0000313" key="2">
    <source>
        <dbReference type="Proteomes" id="UP001155483"/>
    </source>
</evidence>
<dbReference type="Gene3D" id="3.30.420.40">
    <property type="match status" value="2"/>
</dbReference>
<reference evidence="1" key="2">
    <citation type="submission" date="2023-04" db="EMBL/GenBank/DDBJ databases">
        <title>Paracnuella aquatica gen. nov., sp. nov., a member of the family Chitinophagaceae isolated from a hot spring.</title>
        <authorList>
            <person name="Wang C."/>
        </authorList>
    </citation>
    <scope>NUCLEOTIDE SEQUENCE</scope>
    <source>
        <strain evidence="1">LB-8</strain>
    </source>
</reference>
<keyword evidence="2" id="KW-1185">Reference proteome</keyword>
<keyword evidence="1" id="KW-0418">Kinase</keyword>
<gene>
    <name evidence="1" type="ORF">OCK74_14100</name>
</gene>
<organism evidence="1 2">
    <name type="scientific">Paraflavisolibacter caeni</name>
    <dbReference type="NCBI Taxonomy" id="2982496"/>
    <lineage>
        <taxon>Bacteria</taxon>
        <taxon>Pseudomonadati</taxon>
        <taxon>Bacteroidota</taxon>
        <taxon>Chitinophagia</taxon>
        <taxon>Chitinophagales</taxon>
        <taxon>Chitinophagaceae</taxon>
        <taxon>Paraflavisolibacter</taxon>
    </lineage>
</organism>
<protein>
    <submittedName>
        <fullName evidence="1">N-acetylglucosamine kinase</fullName>
    </submittedName>
</protein>
<reference evidence="1" key="1">
    <citation type="submission" date="2022-09" db="EMBL/GenBank/DDBJ databases">
        <authorList>
            <person name="Yuan C."/>
            <person name="Ke Z."/>
        </authorList>
    </citation>
    <scope>NUCLEOTIDE SEQUENCE</scope>
    <source>
        <strain evidence="1">LB-8</strain>
    </source>
</reference>
<dbReference type="Proteomes" id="UP001155483">
    <property type="component" value="Unassembled WGS sequence"/>
</dbReference>
<accession>A0A9X3B870</accession>
<dbReference type="RefSeq" id="WP_279297691.1">
    <property type="nucleotide sequence ID" value="NZ_JAOTIF010000011.1"/>
</dbReference>
<dbReference type="CDD" id="cd24079">
    <property type="entry name" value="ASKHA_NBD_PG1100-like"/>
    <property type="match status" value="1"/>
</dbReference>
<dbReference type="PANTHER" id="PTHR43190:SF3">
    <property type="entry name" value="N-ACETYL-D-GLUCOSAMINE KINASE"/>
    <property type="match status" value="1"/>
</dbReference>
<dbReference type="PANTHER" id="PTHR43190">
    <property type="entry name" value="N-ACETYL-D-GLUCOSAMINE KINASE"/>
    <property type="match status" value="1"/>
</dbReference>
<keyword evidence="1" id="KW-0808">Transferase</keyword>
<dbReference type="InterPro" id="IPR052519">
    <property type="entry name" value="Euk-type_GlcNAc_Kinase"/>
</dbReference>